<organism evidence="2 3">
    <name type="scientific">Rhodococcus artemisiae</name>
    <dbReference type="NCBI Taxonomy" id="714159"/>
    <lineage>
        <taxon>Bacteria</taxon>
        <taxon>Bacillati</taxon>
        <taxon>Actinomycetota</taxon>
        <taxon>Actinomycetes</taxon>
        <taxon>Mycobacteriales</taxon>
        <taxon>Nocardiaceae</taxon>
        <taxon>Rhodococcus</taxon>
    </lineage>
</organism>
<keyword evidence="3" id="KW-1185">Reference proteome</keyword>
<feature type="region of interest" description="Disordered" evidence="1">
    <location>
        <begin position="488"/>
        <end position="540"/>
    </location>
</feature>
<dbReference type="RefSeq" id="WP_330136925.1">
    <property type="nucleotide sequence ID" value="NZ_JAUTXY010000022.1"/>
</dbReference>
<dbReference type="PANTHER" id="PTHR35399:SF2">
    <property type="entry name" value="DUF839 DOMAIN-CONTAINING PROTEIN"/>
    <property type="match status" value="1"/>
</dbReference>
<dbReference type="Pfam" id="PF05787">
    <property type="entry name" value="PhoX"/>
    <property type="match status" value="1"/>
</dbReference>
<protein>
    <submittedName>
        <fullName evidence="2">PhoX family phosphatase</fullName>
    </submittedName>
</protein>
<name>A0ABU7LJV3_9NOCA</name>
<dbReference type="PANTHER" id="PTHR35399">
    <property type="entry name" value="SLR8030 PROTEIN"/>
    <property type="match status" value="1"/>
</dbReference>
<gene>
    <name evidence="2" type="ORF">Q7514_30075</name>
</gene>
<evidence type="ECO:0000313" key="2">
    <source>
        <dbReference type="EMBL" id="MEE2061780.1"/>
    </source>
</evidence>
<accession>A0ABU7LJV3</accession>
<dbReference type="Proteomes" id="UP001336020">
    <property type="component" value="Unassembled WGS sequence"/>
</dbReference>
<evidence type="ECO:0000313" key="3">
    <source>
        <dbReference type="Proteomes" id="UP001336020"/>
    </source>
</evidence>
<evidence type="ECO:0000256" key="1">
    <source>
        <dbReference type="SAM" id="MobiDB-lite"/>
    </source>
</evidence>
<dbReference type="InterPro" id="IPR008557">
    <property type="entry name" value="PhoX"/>
</dbReference>
<comment type="caution">
    <text evidence="2">The sequence shown here is derived from an EMBL/GenBank/DDBJ whole genome shotgun (WGS) entry which is preliminary data.</text>
</comment>
<proteinExistence type="predicted"/>
<sequence>MVLHPLSLFVTHDGRSSRQSITCKYKCGDACAHPVPNTSEGQYFGDLARASLSRRGVLRGGALTVLAVGGVGALAACSDDASAGSGGQITDPLAADPAMPGTNFEPVAPNTDDAVTVPTGYEQQVVIRWGEPIVAGAAAFDAGNQSAAAQEQQFGYNCDFAGFVPVEGTAQRQLMIVNHEYTTEPLMFAGYDAANPTEEQVRIAWAAHGLSVVEVEGRSEDGRLDPVIGRYNRRITATTPMAFTGPAAGSALLHTTADPAGTTVAGTLNNCAGCITPWGTVLSGEENFHQYFGHADRVTDPAATAHLERYGFADGESERKWERFDARFDLGREPNEANRFGYMVEIDPFDPTSVPVKHTALGRFKHEAANIYVTDDGTVVAYSGDDERFEYIYKFVSSKTIQPGAGQGATRENMTIMAEGTLYVAQITGNSPAEQIDGSGAVPEDGRFDGTGRWIPLLRTLPGGRGESLVEGMSAEEVAVFTREAADRAGATKMDRPEDSRPNPTTGKIYIALTNNTRRGTDGNPAADEANPRNENKNGQVIEITDDHTGTEFTWELLLVCGDPQAADSYFGGFDKSAVSPISCPDNVAFDDHGNLWISTDGNALGSNDGLFSVVLDGERRGETKQFLTVPIGAETCGPNIGETRVVVCVQHPGESDDATLDNPLSHWPDGAGTVARPSVISVWRDGGRIGI</sequence>
<reference evidence="2 3" key="1">
    <citation type="submission" date="2023-07" db="EMBL/GenBank/DDBJ databases">
        <authorList>
            <person name="Girao M."/>
            <person name="Carvalho M.F."/>
        </authorList>
    </citation>
    <scope>NUCLEOTIDE SEQUENCE [LARGE SCALE GENOMIC DNA]</scope>
    <source>
        <strain evidence="2 3">YIM65754</strain>
    </source>
</reference>
<dbReference type="EMBL" id="JAUTXY010000022">
    <property type="protein sequence ID" value="MEE2061780.1"/>
    <property type="molecule type" value="Genomic_DNA"/>
</dbReference>